<reference evidence="5 6" key="1">
    <citation type="submission" date="2020-08" db="EMBL/GenBank/DDBJ databases">
        <authorList>
            <person name="Hejnol A."/>
        </authorList>
    </citation>
    <scope>NUCLEOTIDE SEQUENCE [LARGE SCALE GENOMIC DNA]</scope>
</reference>
<comment type="caution">
    <text evidence="5">The sequence shown here is derived from an EMBL/GenBank/DDBJ whole genome shotgun (WGS) entry which is preliminary data.</text>
</comment>
<gene>
    <name evidence="5" type="ORF">DGYR_LOCUS12245</name>
</gene>
<feature type="domain" description="Peptidase S1" evidence="4">
    <location>
        <begin position="32"/>
        <end position="270"/>
    </location>
</feature>
<feature type="signal peptide" evidence="3">
    <location>
        <begin position="1"/>
        <end position="16"/>
    </location>
</feature>
<keyword evidence="1" id="KW-1015">Disulfide bond</keyword>
<evidence type="ECO:0000256" key="3">
    <source>
        <dbReference type="SAM" id="SignalP"/>
    </source>
</evidence>
<protein>
    <submittedName>
        <fullName evidence="5">DgyrCDS13021</fullName>
    </submittedName>
</protein>
<dbReference type="PROSITE" id="PS00134">
    <property type="entry name" value="TRYPSIN_HIS"/>
    <property type="match status" value="1"/>
</dbReference>
<dbReference type="OrthoDB" id="10061449at2759"/>
<dbReference type="InterPro" id="IPR018114">
    <property type="entry name" value="TRYPSIN_HIS"/>
</dbReference>
<keyword evidence="2" id="KW-0378">Hydrolase</keyword>
<dbReference type="GO" id="GO:0006508">
    <property type="term" value="P:proteolysis"/>
    <property type="evidence" value="ECO:0007669"/>
    <property type="project" value="UniProtKB-KW"/>
</dbReference>
<dbReference type="InterPro" id="IPR043504">
    <property type="entry name" value="Peptidase_S1_PA_chymotrypsin"/>
</dbReference>
<evidence type="ECO:0000313" key="6">
    <source>
        <dbReference type="Proteomes" id="UP000549394"/>
    </source>
</evidence>
<feature type="chain" id="PRO_5029694570" evidence="3">
    <location>
        <begin position="17"/>
        <end position="270"/>
    </location>
</feature>
<dbReference type="InterPro" id="IPR001314">
    <property type="entry name" value="Peptidase_S1A"/>
</dbReference>
<dbReference type="PANTHER" id="PTHR24250">
    <property type="entry name" value="CHYMOTRYPSIN-RELATED"/>
    <property type="match status" value="1"/>
</dbReference>
<dbReference type="PROSITE" id="PS50240">
    <property type="entry name" value="TRYPSIN_DOM"/>
    <property type="match status" value="1"/>
</dbReference>
<dbReference type="Pfam" id="PF00089">
    <property type="entry name" value="Trypsin"/>
    <property type="match status" value="1"/>
</dbReference>
<dbReference type="SMART" id="SM00020">
    <property type="entry name" value="Tryp_SPc"/>
    <property type="match status" value="1"/>
</dbReference>
<dbReference type="FunFam" id="2.40.10.10:FF:000068">
    <property type="entry name" value="transmembrane protease serine 2"/>
    <property type="match status" value="1"/>
</dbReference>
<keyword evidence="6" id="KW-1185">Reference proteome</keyword>
<organism evidence="5 6">
    <name type="scientific">Dimorphilus gyrociliatus</name>
    <dbReference type="NCBI Taxonomy" id="2664684"/>
    <lineage>
        <taxon>Eukaryota</taxon>
        <taxon>Metazoa</taxon>
        <taxon>Spiralia</taxon>
        <taxon>Lophotrochozoa</taxon>
        <taxon>Annelida</taxon>
        <taxon>Polychaeta</taxon>
        <taxon>Polychaeta incertae sedis</taxon>
        <taxon>Dinophilidae</taxon>
        <taxon>Dimorphilus</taxon>
    </lineage>
</organism>
<dbReference type="EMBL" id="CAJFCJ010000023">
    <property type="protein sequence ID" value="CAD5124755.1"/>
    <property type="molecule type" value="Genomic_DNA"/>
</dbReference>
<dbReference type="CDD" id="cd00190">
    <property type="entry name" value="Tryp_SPc"/>
    <property type="match status" value="1"/>
</dbReference>
<proteinExistence type="predicted"/>
<dbReference type="PRINTS" id="PR00722">
    <property type="entry name" value="CHYMOTRYPSIN"/>
</dbReference>
<accession>A0A7I8W9G9</accession>
<dbReference type="GO" id="GO:0004252">
    <property type="term" value="F:serine-type endopeptidase activity"/>
    <property type="evidence" value="ECO:0007669"/>
    <property type="project" value="InterPro"/>
</dbReference>
<evidence type="ECO:0000256" key="2">
    <source>
        <dbReference type="RuleBase" id="RU363034"/>
    </source>
</evidence>
<dbReference type="InterPro" id="IPR001254">
    <property type="entry name" value="Trypsin_dom"/>
</dbReference>
<dbReference type="SUPFAM" id="SSF50494">
    <property type="entry name" value="Trypsin-like serine proteases"/>
    <property type="match status" value="1"/>
</dbReference>
<sequence length="270" mass="28690">MKTFILLAALLFAAEAAPQRKSLTLSVHAKRIVNGVDAVKGSWPWQVSVQACTAGFCTHNCGGSIINAEWVLTAAHCITNPDPEAHRLVFGLHDRSDESESLIRKPTVIRPHEDFINDGFLAFPNDVGVLKVDSPLDLARPNISPAKLVSADVGPLDGTECTITGWGRLYGGGPIPEILQQATTRVLSNDDCISQGIGQAQYQYHICVNDDDGSNGSCNGDSGGPLNCPVGNDQQVAGVASFVVTGCSVTAPAGYARVSEYISWIEENTQ</sequence>
<dbReference type="InterPro" id="IPR009003">
    <property type="entry name" value="Peptidase_S1_PA"/>
</dbReference>
<name>A0A7I8W9G9_9ANNE</name>
<evidence type="ECO:0000256" key="1">
    <source>
        <dbReference type="ARBA" id="ARBA00023157"/>
    </source>
</evidence>
<dbReference type="PANTHER" id="PTHR24250:SF27">
    <property type="entry name" value="ELASTASE 2 LIKE"/>
    <property type="match status" value="1"/>
</dbReference>
<keyword evidence="2" id="KW-0720">Serine protease</keyword>
<dbReference type="Gene3D" id="2.40.10.10">
    <property type="entry name" value="Trypsin-like serine proteases"/>
    <property type="match status" value="1"/>
</dbReference>
<keyword evidence="3" id="KW-0732">Signal</keyword>
<keyword evidence="2" id="KW-0645">Protease</keyword>
<evidence type="ECO:0000313" key="5">
    <source>
        <dbReference type="EMBL" id="CAD5124755.1"/>
    </source>
</evidence>
<dbReference type="Proteomes" id="UP000549394">
    <property type="component" value="Unassembled WGS sequence"/>
</dbReference>
<dbReference type="PROSITE" id="PS00135">
    <property type="entry name" value="TRYPSIN_SER"/>
    <property type="match status" value="1"/>
</dbReference>
<evidence type="ECO:0000259" key="4">
    <source>
        <dbReference type="PROSITE" id="PS50240"/>
    </source>
</evidence>
<dbReference type="AlphaFoldDB" id="A0A7I8W9G9"/>
<dbReference type="InterPro" id="IPR033116">
    <property type="entry name" value="TRYPSIN_SER"/>
</dbReference>